<dbReference type="SUPFAM" id="SSF52047">
    <property type="entry name" value="RNI-like"/>
    <property type="match status" value="1"/>
</dbReference>
<organism evidence="2 3">
    <name type="scientific">Fistulina hepatica ATCC 64428</name>
    <dbReference type="NCBI Taxonomy" id="1128425"/>
    <lineage>
        <taxon>Eukaryota</taxon>
        <taxon>Fungi</taxon>
        <taxon>Dikarya</taxon>
        <taxon>Basidiomycota</taxon>
        <taxon>Agaricomycotina</taxon>
        <taxon>Agaricomycetes</taxon>
        <taxon>Agaricomycetidae</taxon>
        <taxon>Agaricales</taxon>
        <taxon>Fistulinaceae</taxon>
        <taxon>Fistulina</taxon>
    </lineage>
</organism>
<reference evidence="2 3" key="1">
    <citation type="journal article" date="2015" name="Fungal Genet. Biol.">
        <title>Evolution of novel wood decay mechanisms in Agaricales revealed by the genome sequences of Fistulina hepatica and Cylindrobasidium torrendii.</title>
        <authorList>
            <person name="Floudas D."/>
            <person name="Held B.W."/>
            <person name="Riley R."/>
            <person name="Nagy L.G."/>
            <person name="Koehler G."/>
            <person name="Ransdell A.S."/>
            <person name="Younus H."/>
            <person name="Chow J."/>
            <person name="Chiniquy J."/>
            <person name="Lipzen A."/>
            <person name="Tritt A."/>
            <person name="Sun H."/>
            <person name="Haridas S."/>
            <person name="LaButti K."/>
            <person name="Ohm R.A."/>
            <person name="Kues U."/>
            <person name="Blanchette R.A."/>
            <person name="Grigoriev I.V."/>
            <person name="Minto R.E."/>
            <person name="Hibbett D.S."/>
        </authorList>
    </citation>
    <scope>NUCLEOTIDE SEQUENCE [LARGE SCALE GENOMIC DNA]</scope>
    <source>
        <strain evidence="2 3">ATCC 64428</strain>
    </source>
</reference>
<evidence type="ECO:0008006" key="4">
    <source>
        <dbReference type="Google" id="ProtNLM"/>
    </source>
</evidence>
<dbReference type="InterPro" id="IPR032675">
    <property type="entry name" value="LRR_dom_sf"/>
</dbReference>
<gene>
    <name evidence="2" type="ORF">FISHEDRAFT_76398</name>
</gene>
<proteinExistence type="predicted"/>
<protein>
    <recommendedName>
        <fullName evidence="4">F-box domain-containing protein</fullName>
    </recommendedName>
</protein>
<keyword evidence="3" id="KW-1185">Reference proteome</keyword>
<dbReference type="Proteomes" id="UP000054144">
    <property type="component" value="Unassembled WGS sequence"/>
</dbReference>
<sequence>MPKLLTCRHCGHDHDALPSLPESFNTHELKQVLRDGSIPSQSTVEHIEREIAKLEAAIKEMNEMFQGACTALAQSLKRVDEYLTVARSLTSPIRKLPVELLSHVFLYLISSHGDWVEDMMLEAGIFDTHGSVGYRLASVCKYWWRVMHDTPVLHPYAFVRFQELFEHEALPRLRRYIEMTFPHPLKLCFSGRACLASDGHAHARAIVQELLDSSSRWRIVQMSWMRHSGLENISDLETEFAAQVYRSSYPVLKELCLDSFSTPQFFLPEQVPALRVLSLYRCSILLHDLEPILLQITDLDLGYFNHDVDLHAIISCAPALIKLTVVDCHFPPCPPRIRSDVCEPLFDTRSPILLSHLRQLHIEYSLFMLDFITAPGLSNLYLRDELIPLGLLEAFLCRSKCNVKSLDVDAYFAIVAHRLVWLLCQAPYVTHLSISAGPDSIDVWNTLGRCSSDGTFDVVPQLQHLEIRNCECRIKEPSSQAFFSIIRAVRKRCGAQKVVVEGPTGYGKSKTTHVLRRLDISCSLTWSQHRTLLALSECGVLDVCFTSNANPFVGNPGDDDHESEDEDEDDEEDSDGGDDDGIVYI</sequence>
<dbReference type="EMBL" id="KN882047">
    <property type="protein sequence ID" value="KIY45541.1"/>
    <property type="molecule type" value="Genomic_DNA"/>
</dbReference>
<dbReference type="Gene3D" id="3.80.10.10">
    <property type="entry name" value="Ribonuclease Inhibitor"/>
    <property type="match status" value="1"/>
</dbReference>
<dbReference type="OrthoDB" id="3365698at2759"/>
<dbReference type="AlphaFoldDB" id="A0A0D7A6J9"/>
<feature type="region of interest" description="Disordered" evidence="1">
    <location>
        <begin position="552"/>
        <end position="585"/>
    </location>
</feature>
<feature type="compositionally biased region" description="Acidic residues" evidence="1">
    <location>
        <begin position="557"/>
        <end position="585"/>
    </location>
</feature>
<evidence type="ECO:0000313" key="2">
    <source>
        <dbReference type="EMBL" id="KIY45541.1"/>
    </source>
</evidence>
<evidence type="ECO:0000256" key="1">
    <source>
        <dbReference type="SAM" id="MobiDB-lite"/>
    </source>
</evidence>
<evidence type="ECO:0000313" key="3">
    <source>
        <dbReference type="Proteomes" id="UP000054144"/>
    </source>
</evidence>
<accession>A0A0D7A6J9</accession>
<name>A0A0D7A6J9_9AGAR</name>